<dbReference type="PROSITE" id="PS51551">
    <property type="entry name" value="EPHRIN_RBD_2"/>
    <property type="match status" value="1"/>
</dbReference>
<protein>
    <submittedName>
        <fullName evidence="10">Ephrin RBD domain-containing protein</fullName>
    </submittedName>
</protein>
<comment type="similarity">
    <text evidence="6 7">Belongs to the ephrin family.</text>
</comment>
<organism evidence="9 10">
    <name type="scientific">Syphacia muris</name>
    <dbReference type="NCBI Taxonomy" id="451379"/>
    <lineage>
        <taxon>Eukaryota</taxon>
        <taxon>Metazoa</taxon>
        <taxon>Ecdysozoa</taxon>
        <taxon>Nematoda</taxon>
        <taxon>Chromadorea</taxon>
        <taxon>Rhabditida</taxon>
        <taxon>Spirurina</taxon>
        <taxon>Oxyuridomorpha</taxon>
        <taxon>Oxyuroidea</taxon>
        <taxon>Oxyuridae</taxon>
        <taxon>Syphacia</taxon>
    </lineage>
</organism>
<proteinExistence type="inferred from homology"/>
<evidence type="ECO:0000256" key="3">
    <source>
        <dbReference type="ARBA" id="ARBA00023136"/>
    </source>
</evidence>
<evidence type="ECO:0000256" key="1">
    <source>
        <dbReference type="ARBA" id="ARBA00004370"/>
    </source>
</evidence>
<evidence type="ECO:0000259" key="8">
    <source>
        <dbReference type="PROSITE" id="PS51551"/>
    </source>
</evidence>
<dbReference type="GO" id="GO:0048013">
    <property type="term" value="P:ephrin receptor signaling pathway"/>
    <property type="evidence" value="ECO:0007669"/>
    <property type="project" value="TreeGrafter"/>
</dbReference>
<dbReference type="InterPro" id="IPR031328">
    <property type="entry name" value="Ephrin"/>
</dbReference>
<comment type="caution">
    <text evidence="6">Lacks conserved residue(s) required for the propagation of feature annotation.</text>
</comment>
<dbReference type="Proteomes" id="UP000046393">
    <property type="component" value="Unplaced"/>
</dbReference>
<dbReference type="Gene3D" id="2.60.40.420">
    <property type="entry name" value="Cupredoxins - blue copper proteins"/>
    <property type="match status" value="1"/>
</dbReference>
<dbReference type="STRING" id="451379.A0A0N5AP27"/>
<evidence type="ECO:0000256" key="6">
    <source>
        <dbReference type="PROSITE-ProRule" id="PRU00884"/>
    </source>
</evidence>
<evidence type="ECO:0000313" key="9">
    <source>
        <dbReference type="Proteomes" id="UP000046393"/>
    </source>
</evidence>
<dbReference type="InterPro" id="IPR008972">
    <property type="entry name" value="Cupredoxin"/>
</dbReference>
<accession>A0A0N5AP27</accession>
<dbReference type="PANTHER" id="PTHR11304">
    <property type="entry name" value="EPHRIN"/>
    <property type="match status" value="1"/>
</dbReference>
<dbReference type="GO" id="GO:0007411">
    <property type="term" value="P:axon guidance"/>
    <property type="evidence" value="ECO:0007669"/>
    <property type="project" value="TreeGrafter"/>
</dbReference>
<sequence>YITTSFFFSFKDRQLFGSENTVAPLLEVNPYDRLEIVCPKFSRSRPYEHLKIHMVSDMAYLSCQLESKSREFVVCDGKSSPVHRVVFRPVSPLPNALEYSPGHSYYLITTSNGTREGINNSRGGLCSSKNLRYEIYIRPSTEGGVRVNGSEEEKLSADALNFDESLQFVSKHGIDLERLKYVQQLASEGAEGPYSFQQLQKNEV</sequence>
<dbReference type="PANTHER" id="PTHR11304:SF29">
    <property type="entry name" value="EPHRIN"/>
    <property type="match status" value="1"/>
</dbReference>
<reference evidence="10" key="1">
    <citation type="submission" date="2017-02" db="UniProtKB">
        <authorList>
            <consortium name="WormBaseParasite"/>
        </authorList>
    </citation>
    <scope>IDENTIFICATION</scope>
</reference>
<dbReference type="InterPro" id="IPR001799">
    <property type="entry name" value="Ephrin_RBD"/>
</dbReference>
<dbReference type="GO" id="GO:0046875">
    <property type="term" value="F:ephrin receptor binding"/>
    <property type="evidence" value="ECO:0007669"/>
    <property type="project" value="TreeGrafter"/>
</dbReference>
<dbReference type="PRINTS" id="PR01347">
    <property type="entry name" value="EPHRIN"/>
</dbReference>
<dbReference type="WBParaSite" id="SMUV_0000639001-mRNA-1">
    <property type="protein sequence ID" value="SMUV_0000639001-mRNA-1"/>
    <property type="gene ID" value="SMUV_0000639001"/>
</dbReference>
<feature type="domain" description="Ephrin RBD" evidence="8">
    <location>
        <begin position="1"/>
        <end position="137"/>
    </location>
</feature>
<evidence type="ECO:0000256" key="7">
    <source>
        <dbReference type="RuleBase" id="RU004375"/>
    </source>
</evidence>
<keyword evidence="2" id="KW-0732">Signal</keyword>
<dbReference type="GO" id="GO:0005886">
    <property type="term" value="C:plasma membrane"/>
    <property type="evidence" value="ECO:0007669"/>
    <property type="project" value="TreeGrafter"/>
</dbReference>
<keyword evidence="9" id="KW-1185">Reference proteome</keyword>
<dbReference type="SUPFAM" id="SSF49503">
    <property type="entry name" value="Cupredoxins"/>
    <property type="match status" value="1"/>
</dbReference>
<dbReference type="AlphaFoldDB" id="A0A0N5AP27"/>
<evidence type="ECO:0000256" key="5">
    <source>
        <dbReference type="ARBA" id="ARBA00023180"/>
    </source>
</evidence>
<comment type="subcellular location">
    <subcellularLocation>
        <location evidence="1">Membrane</location>
    </subcellularLocation>
</comment>
<dbReference type="Pfam" id="PF00812">
    <property type="entry name" value="Ephrin"/>
    <property type="match status" value="1"/>
</dbReference>
<evidence type="ECO:0000256" key="2">
    <source>
        <dbReference type="ARBA" id="ARBA00022729"/>
    </source>
</evidence>
<keyword evidence="3 7" id="KW-0472">Membrane</keyword>
<keyword evidence="4" id="KW-1015">Disulfide bond</keyword>
<name>A0A0N5AP27_9BILA</name>
<evidence type="ECO:0000256" key="4">
    <source>
        <dbReference type="ARBA" id="ARBA00023157"/>
    </source>
</evidence>
<keyword evidence="5" id="KW-0325">Glycoprotein</keyword>
<evidence type="ECO:0000313" key="10">
    <source>
        <dbReference type="WBParaSite" id="SMUV_0000639001-mRNA-1"/>
    </source>
</evidence>